<dbReference type="InterPro" id="IPR035668">
    <property type="entry name" value="Amicyanin"/>
</dbReference>
<dbReference type="GO" id="GO:0005507">
    <property type="term" value="F:copper ion binding"/>
    <property type="evidence" value="ECO:0007669"/>
    <property type="project" value="InterPro"/>
</dbReference>
<keyword evidence="3" id="KW-0732">Signal</keyword>
<proteinExistence type="predicted"/>
<protein>
    <submittedName>
        <fullName evidence="5">Plastocyanin</fullName>
    </submittedName>
</protein>
<dbReference type="InterPro" id="IPR052721">
    <property type="entry name" value="ET_Amicyanin"/>
</dbReference>
<organism evidence="5 6">
    <name type="scientific">Nocardia transvalensis</name>
    <dbReference type="NCBI Taxonomy" id="37333"/>
    <lineage>
        <taxon>Bacteria</taxon>
        <taxon>Bacillati</taxon>
        <taxon>Actinomycetota</taxon>
        <taxon>Actinomycetes</taxon>
        <taxon>Mycobacteriales</taxon>
        <taxon>Nocardiaceae</taxon>
        <taxon>Nocardia</taxon>
    </lineage>
</organism>
<keyword evidence="1" id="KW-0479">Metal-binding</keyword>
<feature type="signal peptide" evidence="3">
    <location>
        <begin position="1"/>
        <end position="24"/>
    </location>
</feature>
<dbReference type="PANTHER" id="PTHR36507:SF1">
    <property type="entry name" value="BLL1555 PROTEIN"/>
    <property type="match status" value="1"/>
</dbReference>
<keyword evidence="2" id="KW-0186">Copper</keyword>
<dbReference type="PROSITE" id="PS51257">
    <property type="entry name" value="PROKAR_LIPOPROTEIN"/>
    <property type="match status" value="1"/>
</dbReference>
<dbReference type="Gene3D" id="2.60.40.420">
    <property type="entry name" value="Cupredoxins - blue copper proteins"/>
    <property type="match status" value="1"/>
</dbReference>
<sequence length="155" mass="15686">MRRFPGYRAAAAVAAALTVLTMSACGGGTPSAPSDSAPTPVFGSGTVGMAPDGAPPMTTMPGMAAPQGPAPAGPNAVSIDNFAFAPQTLTVRAGTTVTWTNHDEEPHTVAAQDGAFHSPGMGAGATYTFTFTKAGTYHYLCSIHPFMRADVVVTP</sequence>
<name>A0A7W9UFK0_9NOCA</name>
<comment type="caution">
    <text evidence="5">The sequence shown here is derived from an EMBL/GenBank/DDBJ whole genome shotgun (WGS) entry which is preliminary data.</text>
</comment>
<evidence type="ECO:0000313" key="6">
    <source>
        <dbReference type="Proteomes" id="UP000540412"/>
    </source>
</evidence>
<gene>
    <name evidence="5" type="ORF">BJY24_000059</name>
</gene>
<dbReference type="SUPFAM" id="SSF49503">
    <property type="entry name" value="Cupredoxins"/>
    <property type="match status" value="1"/>
</dbReference>
<dbReference type="Proteomes" id="UP000540412">
    <property type="component" value="Unassembled WGS sequence"/>
</dbReference>
<dbReference type="InterPro" id="IPR000923">
    <property type="entry name" value="BlueCu_1"/>
</dbReference>
<keyword evidence="6" id="KW-1185">Reference proteome</keyword>
<dbReference type="CDD" id="cd13921">
    <property type="entry name" value="Amicyanin"/>
    <property type="match status" value="1"/>
</dbReference>
<evidence type="ECO:0000256" key="3">
    <source>
        <dbReference type="SAM" id="SignalP"/>
    </source>
</evidence>
<accession>A0A7W9UFK0</accession>
<feature type="domain" description="Blue (type 1) copper" evidence="4">
    <location>
        <begin position="77"/>
        <end position="153"/>
    </location>
</feature>
<evidence type="ECO:0000313" key="5">
    <source>
        <dbReference type="EMBL" id="MBB5911192.1"/>
    </source>
</evidence>
<evidence type="ECO:0000256" key="1">
    <source>
        <dbReference type="ARBA" id="ARBA00022723"/>
    </source>
</evidence>
<dbReference type="InterPro" id="IPR008972">
    <property type="entry name" value="Cupredoxin"/>
</dbReference>
<evidence type="ECO:0000259" key="4">
    <source>
        <dbReference type="Pfam" id="PF00127"/>
    </source>
</evidence>
<dbReference type="Pfam" id="PF00127">
    <property type="entry name" value="Copper-bind"/>
    <property type="match status" value="1"/>
</dbReference>
<evidence type="ECO:0000256" key="2">
    <source>
        <dbReference type="ARBA" id="ARBA00023008"/>
    </source>
</evidence>
<feature type="chain" id="PRO_5038460806" evidence="3">
    <location>
        <begin position="25"/>
        <end position="155"/>
    </location>
</feature>
<dbReference type="GO" id="GO:0009055">
    <property type="term" value="F:electron transfer activity"/>
    <property type="evidence" value="ECO:0007669"/>
    <property type="project" value="InterPro"/>
</dbReference>
<dbReference type="PANTHER" id="PTHR36507">
    <property type="entry name" value="BLL1555 PROTEIN"/>
    <property type="match status" value="1"/>
</dbReference>
<reference evidence="5 6" key="1">
    <citation type="submission" date="2020-08" db="EMBL/GenBank/DDBJ databases">
        <title>Sequencing the genomes of 1000 actinobacteria strains.</title>
        <authorList>
            <person name="Klenk H.-P."/>
        </authorList>
    </citation>
    <scope>NUCLEOTIDE SEQUENCE [LARGE SCALE GENOMIC DNA]</scope>
    <source>
        <strain evidence="5 6">DSM 43582</strain>
    </source>
</reference>
<dbReference type="AlphaFoldDB" id="A0A7W9UFK0"/>
<dbReference type="EMBL" id="JACHIT010000001">
    <property type="protein sequence ID" value="MBB5911192.1"/>
    <property type="molecule type" value="Genomic_DNA"/>
</dbReference>